<dbReference type="HOGENOM" id="CLU_167443_2_3_9"/>
<proteinExistence type="predicted"/>
<evidence type="ECO:0000313" key="2">
    <source>
        <dbReference type="EMBL" id="ADQ15117.1"/>
    </source>
</evidence>
<dbReference type="Proteomes" id="UP000007434">
    <property type="component" value="Chromosome"/>
</dbReference>
<reference evidence="2 3" key="1">
    <citation type="submission" date="2010-11" db="EMBL/GenBank/DDBJ databases">
        <title>Complete sequence of Halanaerobium sp. sapolanicus.</title>
        <authorList>
            <consortium name="US DOE Joint Genome Institute"/>
            <person name="Lucas S."/>
            <person name="Copeland A."/>
            <person name="Lapidus A."/>
            <person name="Cheng J.-F."/>
            <person name="Bruce D."/>
            <person name="Goodwin L."/>
            <person name="Pitluck S."/>
            <person name="Davenport K."/>
            <person name="Detter J.C."/>
            <person name="Han C."/>
            <person name="Tapia R."/>
            <person name="Land M."/>
            <person name="Hauser L."/>
            <person name="Jeffries C."/>
            <person name="Kyrpides N."/>
            <person name="Ivanova N."/>
            <person name="Mikhailova N."/>
            <person name="Begemann M.B."/>
            <person name="Mormile M.R."/>
            <person name="Wall J.D."/>
            <person name="Elias D.A."/>
            <person name="Woyke T."/>
        </authorList>
    </citation>
    <scope>NUCLEOTIDE SEQUENCE [LARGE SCALE GENOMIC DNA]</scope>
    <source>
        <strain evidence="3">sapolanicus</strain>
    </source>
</reference>
<feature type="domain" description="Putative Se/S carrier protein-like" evidence="1">
    <location>
        <begin position="24"/>
        <end position="91"/>
    </location>
</feature>
<protein>
    <recommendedName>
        <fullName evidence="1">Putative Se/S carrier protein-like domain-containing protein</fullName>
    </recommendedName>
</protein>
<evidence type="ECO:0000313" key="3">
    <source>
        <dbReference type="Proteomes" id="UP000007434"/>
    </source>
</evidence>
<organism evidence="2 3">
    <name type="scientific">Halanaerobium hydrogeniformans</name>
    <name type="common">Halanaerobium sp. (strain sapolanicus)</name>
    <dbReference type="NCBI Taxonomy" id="656519"/>
    <lineage>
        <taxon>Bacteria</taxon>
        <taxon>Bacillati</taxon>
        <taxon>Bacillota</taxon>
        <taxon>Clostridia</taxon>
        <taxon>Halanaerobiales</taxon>
        <taxon>Halanaerobiaceae</taxon>
        <taxon>Halanaerobium</taxon>
    </lineage>
</organism>
<sequence length="104" mass="12374">MNSGIKITEGKRSLNKLRKNNNSYYVIIFQSKEDSIKAEKILKENEIEYKIIPLPDVIEADCGRTIKIEKNLKEVLDIIIKYNIIYKEMYRVELKDNDIEFYKI</sequence>
<gene>
    <name evidence="2" type="ordered locus">Halsa_1694</name>
</gene>
<dbReference type="InterPro" id="IPR021778">
    <property type="entry name" value="Se/S_carrier-like"/>
</dbReference>
<keyword evidence="3" id="KW-1185">Reference proteome</keyword>
<accession>E4RIP7</accession>
<reference evidence="2 3" key="2">
    <citation type="journal article" date="2011" name="J. Bacteriol.">
        <title>Complete Genome Sequence of the Haloalkaliphilic, Hydrogen Producing Halanaerobium hydrogenoformans.</title>
        <authorList>
            <person name="Brown S.D."/>
            <person name="Begemann M.B."/>
            <person name="Mormile M.R."/>
            <person name="Wall J.D."/>
            <person name="Han C.S."/>
            <person name="Goodwin L.A."/>
            <person name="Pitluck S."/>
            <person name="Land M.L."/>
            <person name="Hauser L.J."/>
            <person name="Elias D.A."/>
        </authorList>
    </citation>
    <scope>NUCLEOTIDE SEQUENCE [LARGE SCALE GENOMIC DNA]</scope>
    <source>
        <strain evidence="3">sapolanicus</strain>
    </source>
</reference>
<dbReference type="STRING" id="656519.Halsa_1694"/>
<dbReference type="AlphaFoldDB" id="E4RIP7"/>
<dbReference type="KEGG" id="has:Halsa_1694"/>
<dbReference type="EMBL" id="CP002304">
    <property type="protein sequence ID" value="ADQ15117.1"/>
    <property type="molecule type" value="Genomic_DNA"/>
</dbReference>
<name>E4RIP7_HALHG</name>
<dbReference type="Pfam" id="PF11823">
    <property type="entry name" value="Se_S_carrier"/>
    <property type="match status" value="1"/>
</dbReference>
<evidence type="ECO:0000259" key="1">
    <source>
        <dbReference type="Pfam" id="PF11823"/>
    </source>
</evidence>